<evidence type="ECO:0000313" key="2">
    <source>
        <dbReference type="EMBL" id="KAJ7709423.1"/>
    </source>
</evidence>
<feature type="region of interest" description="Disordered" evidence="1">
    <location>
        <begin position="127"/>
        <end position="166"/>
    </location>
</feature>
<evidence type="ECO:0000256" key="1">
    <source>
        <dbReference type="SAM" id="MobiDB-lite"/>
    </source>
</evidence>
<feature type="compositionally biased region" description="Basic residues" evidence="1">
    <location>
        <begin position="155"/>
        <end position="166"/>
    </location>
</feature>
<comment type="caution">
    <text evidence="2">The sequence shown here is derived from an EMBL/GenBank/DDBJ whole genome shotgun (WGS) entry which is preliminary data.</text>
</comment>
<evidence type="ECO:0000313" key="3">
    <source>
        <dbReference type="Proteomes" id="UP001215598"/>
    </source>
</evidence>
<feature type="compositionally biased region" description="Polar residues" evidence="1">
    <location>
        <begin position="24"/>
        <end position="34"/>
    </location>
</feature>
<reference evidence="2" key="1">
    <citation type="submission" date="2023-03" db="EMBL/GenBank/DDBJ databases">
        <title>Massive genome expansion in bonnet fungi (Mycena s.s.) driven by repeated elements and novel gene families across ecological guilds.</title>
        <authorList>
            <consortium name="Lawrence Berkeley National Laboratory"/>
            <person name="Harder C.B."/>
            <person name="Miyauchi S."/>
            <person name="Viragh M."/>
            <person name="Kuo A."/>
            <person name="Thoen E."/>
            <person name="Andreopoulos B."/>
            <person name="Lu D."/>
            <person name="Skrede I."/>
            <person name="Drula E."/>
            <person name="Henrissat B."/>
            <person name="Morin E."/>
            <person name="Kohler A."/>
            <person name="Barry K."/>
            <person name="LaButti K."/>
            <person name="Morin E."/>
            <person name="Salamov A."/>
            <person name="Lipzen A."/>
            <person name="Mereny Z."/>
            <person name="Hegedus B."/>
            <person name="Baldrian P."/>
            <person name="Stursova M."/>
            <person name="Weitz H."/>
            <person name="Taylor A."/>
            <person name="Grigoriev I.V."/>
            <person name="Nagy L.G."/>
            <person name="Martin F."/>
            <person name="Kauserud H."/>
        </authorList>
    </citation>
    <scope>NUCLEOTIDE SEQUENCE</scope>
    <source>
        <strain evidence="2">CBHHK182m</strain>
    </source>
</reference>
<proteinExistence type="predicted"/>
<organism evidence="2 3">
    <name type="scientific">Mycena metata</name>
    <dbReference type="NCBI Taxonomy" id="1033252"/>
    <lineage>
        <taxon>Eukaryota</taxon>
        <taxon>Fungi</taxon>
        <taxon>Dikarya</taxon>
        <taxon>Basidiomycota</taxon>
        <taxon>Agaricomycotina</taxon>
        <taxon>Agaricomycetes</taxon>
        <taxon>Agaricomycetidae</taxon>
        <taxon>Agaricales</taxon>
        <taxon>Marasmiineae</taxon>
        <taxon>Mycenaceae</taxon>
        <taxon>Mycena</taxon>
    </lineage>
</organism>
<feature type="compositionally biased region" description="Pro residues" evidence="1">
    <location>
        <begin position="131"/>
        <end position="154"/>
    </location>
</feature>
<dbReference type="AlphaFoldDB" id="A0AAD7H0C9"/>
<accession>A0AAD7H0C9</accession>
<sequence length="166" mass="17546">MNGMGSASPPTPVLAGLPPVPSNLLHSNGSTTDGRGSPDSEASMMSILRTLPPTPLRSPSLLRPITADPRIPRTTPAPTPPADTTPPPRRHTTQPPPRCAPTPTRTPTPSMQGRTRMGRMRILVMAAPTANTPPTPTPTPNPPVSSPRAAPSPAPRHRAAWTRWRS</sequence>
<dbReference type="EMBL" id="JARKIB010000418">
    <property type="protein sequence ID" value="KAJ7709423.1"/>
    <property type="molecule type" value="Genomic_DNA"/>
</dbReference>
<dbReference type="PRINTS" id="PR01217">
    <property type="entry name" value="PRICHEXTENSN"/>
</dbReference>
<feature type="compositionally biased region" description="Low complexity" evidence="1">
    <location>
        <begin position="46"/>
        <end position="74"/>
    </location>
</feature>
<protein>
    <submittedName>
        <fullName evidence="2">Uncharacterized protein</fullName>
    </submittedName>
</protein>
<feature type="compositionally biased region" description="Pro residues" evidence="1">
    <location>
        <begin position="94"/>
        <end position="106"/>
    </location>
</feature>
<name>A0AAD7H0C9_9AGAR</name>
<keyword evidence="3" id="KW-1185">Reference proteome</keyword>
<gene>
    <name evidence="2" type="ORF">B0H16DRAFT_1631114</name>
</gene>
<feature type="region of interest" description="Disordered" evidence="1">
    <location>
        <begin position="1"/>
        <end position="115"/>
    </location>
</feature>
<dbReference type="Proteomes" id="UP001215598">
    <property type="component" value="Unassembled WGS sequence"/>
</dbReference>
<feature type="compositionally biased region" description="Pro residues" evidence="1">
    <location>
        <begin position="75"/>
        <end position="87"/>
    </location>
</feature>